<evidence type="ECO:0000256" key="3">
    <source>
        <dbReference type="ARBA" id="ARBA00022692"/>
    </source>
</evidence>
<dbReference type="CDD" id="cd01127">
    <property type="entry name" value="TrwB_TraG_TraD_VirD4"/>
    <property type="match status" value="1"/>
</dbReference>
<dbReference type="AlphaFoldDB" id="A0A4R0IQ21"/>
<keyword evidence="4 6" id="KW-1133">Transmembrane helix</keyword>
<feature type="transmembrane region" description="Helical" evidence="6">
    <location>
        <begin position="114"/>
        <end position="132"/>
    </location>
</feature>
<keyword evidence="3 6" id="KW-0812">Transmembrane</keyword>
<dbReference type="PANTHER" id="PTHR37937:SF1">
    <property type="entry name" value="CONJUGATIVE TRANSFER: DNA TRANSPORT"/>
    <property type="match status" value="1"/>
</dbReference>
<dbReference type="PANTHER" id="PTHR37937">
    <property type="entry name" value="CONJUGATIVE TRANSFER: DNA TRANSPORT"/>
    <property type="match status" value="1"/>
</dbReference>
<protein>
    <recommendedName>
        <fullName evidence="7">TraD/TraG TraM recognition site domain-containing protein</fullName>
    </recommendedName>
</protein>
<dbReference type="Gene3D" id="3.40.50.300">
    <property type="entry name" value="P-loop containing nucleotide triphosphate hydrolases"/>
    <property type="match status" value="1"/>
</dbReference>
<comment type="subcellular location">
    <subcellularLocation>
        <location evidence="1">Cell membrane</location>
        <topology evidence="1">Multi-pass membrane protein</topology>
    </subcellularLocation>
</comment>
<keyword evidence="9" id="KW-1185">Reference proteome</keyword>
<dbReference type="OrthoDB" id="226701at2"/>
<dbReference type="InterPro" id="IPR032689">
    <property type="entry name" value="TraG-D_C"/>
</dbReference>
<feature type="transmembrane region" description="Helical" evidence="6">
    <location>
        <begin position="12"/>
        <end position="34"/>
    </location>
</feature>
<dbReference type="GO" id="GO:0005886">
    <property type="term" value="C:plasma membrane"/>
    <property type="evidence" value="ECO:0007669"/>
    <property type="project" value="UniProtKB-SubCell"/>
</dbReference>
<sequence length="796" mass="85607">MHRRPSAREGVVLPKFGAASAVLTAGGIGLAMWAPSPLAVTAGTWTAAVGGVGVVTTMLLFWRVGTGVVLSFPLWIVLAGAVALARGEDTLGAWLVAGGALVVLSIGLVAVNRAIGAGLTFVSVLLFGGFLLRDLPTDVGAQRYWWTLIAGGVLVLAATAGRLVMARSSSRGLLRRLGRAGRDTDGLASMWDVWCAASARVLRKKAAQVRPSLAEVSWWRRRTIALKELGVRIARVGLVGVWSSAEDHTITFGGPRKGKTQLMINWILDAPGALITTSTKLDVLALTYRRRARRGPVWMPYRVRLARGPVWVFDPSGVIQPGSKLAADLEADEVTYVRFNPLVGCENAAVAMDRAADLIDGIGRSKNDGQGERWDGFAKQTLQSLLHAAALGSYSMNDVQQWVAHPSKDAMREVLYELRAAGPAAAGFVQEATQFFENNPNTQSSISTSIMPALSWLSVPSAAKAAAAGGQQFDVRQLLDETGTVYLIGGEDAKTAPLVTALTADLARQAKALAAGMPGGRLDPFLSMVLDEAALICLIPLDRWSGDFGSRGICMHIAAQSRAQMRERFGDAATGALLTNTATKIVFGGTGDADDLQYWSTLAAEREEPAITRDRATGSRSETTRRIQVLNPGQVSQLRARQMLVISNGMPPAIVKARMHYRRWDVRLERRTEQVDRVVGQLVAAAHWCAERPAVRATTAGVTAAVDRFGAWMLDRFGWMLAPLTGDAQVAAGGTIIDSEPVRRNRSRRLSAALTWLETADPVRELVARRRLNTSTRKARAALAARAERPVDQEVQ</sequence>
<feature type="domain" description="TraD/TraG TraM recognition site" evidence="7">
    <location>
        <begin position="527"/>
        <end position="638"/>
    </location>
</feature>
<dbReference type="InterPro" id="IPR051539">
    <property type="entry name" value="T4SS-coupling_protein"/>
</dbReference>
<dbReference type="Proteomes" id="UP000292695">
    <property type="component" value="Unassembled WGS sequence"/>
</dbReference>
<dbReference type="SUPFAM" id="SSF52540">
    <property type="entry name" value="P-loop containing nucleoside triphosphate hydrolases"/>
    <property type="match status" value="1"/>
</dbReference>
<feature type="transmembrane region" description="Helical" evidence="6">
    <location>
        <begin position="144"/>
        <end position="165"/>
    </location>
</feature>
<reference evidence="8 9" key="1">
    <citation type="submission" date="2019-02" db="EMBL/GenBank/DDBJ databases">
        <title>Kribbella capetownensis sp. nov. and Kribbella speibonae sp. nov., isolated from soil.</title>
        <authorList>
            <person name="Curtis S.M."/>
            <person name="Norton I."/>
            <person name="Everest G.J."/>
            <person name="Meyers P.R."/>
        </authorList>
    </citation>
    <scope>NUCLEOTIDE SEQUENCE [LARGE SCALE GENOMIC DNA]</scope>
    <source>
        <strain evidence="8 9">DSM 27082</strain>
    </source>
</reference>
<evidence type="ECO:0000256" key="1">
    <source>
        <dbReference type="ARBA" id="ARBA00004651"/>
    </source>
</evidence>
<dbReference type="InterPro" id="IPR027417">
    <property type="entry name" value="P-loop_NTPase"/>
</dbReference>
<proteinExistence type="predicted"/>
<evidence type="ECO:0000256" key="2">
    <source>
        <dbReference type="ARBA" id="ARBA00022475"/>
    </source>
</evidence>
<evidence type="ECO:0000256" key="4">
    <source>
        <dbReference type="ARBA" id="ARBA00022989"/>
    </source>
</evidence>
<evidence type="ECO:0000256" key="6">
    <source>
        <dbReference type="SAM" id="Phobius"/>
    </source>
</evidence>
<evidence type="ECO:0000313" key="9">
    <source>
        <dbReference type="Proteomes" id="UP000292695"/>
    </source>
</evidence>
<accession>A0A4R0IQ21</accession>
<keyword evidence="2" id="KW-1003">Cell membrane</keyword>
<dbReference type="RefSeq" id="WP_131288306.1">
    <property type="nucleotide sequence ID" value="NZ_SJKA01000004.1"/>
</dbReference>
<gene>
    <name evidence="8" type="ORF">E0H50_14630</name>
</gene>
<evidence type="ECO:0000256" key="5">
    <source>
        <dbReference type="ARBA" id="ARBA00023136"/>
    </source>
</evidence>
<evidence type="ECO:0000313" key="8">
    <source>
        <dbReference type="EMBL" id="TCC35099.1"/>
    </source>
</evidence>
<dbReference type="Pfam" id="PF12696">
    <property type="entry name" value="TraG-D_C"/>
    <property type="match status" value="1"/>
</dbReference>
<comment type="caution">
    <text evidence="8">The sequence shown here is derived from an EMBL/GenBank/DDBJ whole genome shotgun (WGS) entry which is preliminary data.</text>
</comment>
<organism evidence="8 9">
    <name type="scientific">Kribbella sindirgiensis</name>
    <dbReference type="NCBI Taxonomy" id="1124744"/>
    <lineage>
        <taxon>Bacteria</taxon>
        <taxon>Bacillati</taxon>
        <taxon>Actinomycetota</taxon>
        <taxon>Actinomycetes</taxon>
        <taxon>Propionibacteriales</taxon>
        <taxon>Kribbellaceae</taxon>
        <taxon>Kribbella</taxon>
    </lineage>
</organism>
<name>A0A4R0IQ21_9ACTN</name>
<feature type="transmembrane region" description="Helical" evidence="6">
    <location>
        <begin position="91"/>
        <end position="109"/>
    </location>
</feature>
<dbReference type="EMBL" id="SJKA01000004">
    <property type="protein sequence ID" value="TCC35099.1"/>
    <property type="molecule type" value="Genomic_DNA"/>
</dbReference>
<evidence type="ECO:0000259" key="7">
    <source>
        <dbReference type="Pfam" id="PF12696"/>
    </source>
</evidence>
<keyword evidence="5 6" id="KW-0472">Membrane</keyword>
<feature type="transmembrane region" description="Helical" evidence="6">
    <location>
        <begin position="68"/>
        <end position="85"/>
    </location>
</feature>